<name>A0A0E9XBP6_ANGAN</name>
<sequence length="24" mass="2783">MFTQQTCARAENKCNYVKQCTTTL</sequence>
<reference evidence="1" key="2">
    <citation type="journal article" date="2015" name="Fish Shellfish Immunol.">
        <title>Early steps in the European eel (Anguilla anguilla)-Vibrio vulnificus interaction in the gills: Role of the RtxA13 toxin.</title>
        <authorList>
            <person name="Callol A."/>
            <person name="Pajuelo D."/>
            <person name="Ebbesson L."/>
            <person name="Teles M."/>
            <person name="MacKenzie S."/>
            <person name="Amaro C."/>
        </authorList>
    </citation>
    <scope>NUCLEOTIDE SEQUENCE</scope>
</reference>
<dbReference type="AlphaFoldDB" id="A0A0E9XBP6"/>
<protein>
    <submittedName>
        <fullName evidence="1">Uncharacterized protein</fullName>
    </submittedName>
</protein>
<dbReference type="EMBL" id="GBXM01008390">
    <property type="protein sequence ID" value="JAI00188.1"/>
    <property type="molecule type" value="Transcribed_RNA"/>
</dbReference>
<evidence type="ECO:0000313" key="1">
    <source>
        <dbReference type="EMBL" id="JAI00188.1"/>
    </source>
</evidence>
<organism evidence="1">
    <name type="scientific">Anguilla anguilla</name>
    <name type="common">European freshwater eel</name>
    <name type="synonym">Muraena anguilla</name>
    <dbReference type="NCBI Taxonomy" id="7936"/>
    <lineage>
        <taxon>Eukaryota</taxon>
        <taxon>Metazoa</taxon>
        <taxon>Chordata</taxon>
        <taxon>Craniata</taxon>
        <taxon>Vertebrata</taxon>
        <taxon>Euteleostomi</taxon>
        <taxon>Actinopterygii</taxon>
        <taxon>Neopterygii</taxon>
        <taxon>Teleostei</taxon>
        <taxon>Anguilliformes</taxon>
        <taxon>Anguillidae</taxon>
        <taxon>Anguilla</taxon>
    </lineage>
</organism>
<reference evidence="1" key="1">
    <citation type="submission" date="2014-11" db="EMBL/GenBank/DDBJ databases">
        <authorList>
            <person name="Amaro Gonzalez C."/>
        </authorList>
    </citation>
    <scope>NUCLEOTIDE SEQUENCE</scope>
</reference>
<accession>A0A0E9XBP6</accession>
<proteinExistence type="predicted"/>